<dbReference type="PANTHER" id="PTHR23150">
    <property type="entry name" value="SULFATASE MODIFYING FACTOR 1, 2"/>
    <property type="match status" value="1"/>
</dbReference>
<comment type="caution">
    <text evidence="3">The sequence shown here is derived from an EMBL/GenBank/DDBJ whole genome shotgun (WGS) entry which is preliminary data.</text>
</comment>
<dbReference type="InterPro" id="IPR005532">
    <property type="entry name" value="SUMF_dom"/>
</dbReference>
<sequence length="464" mass="51462">MSSSRSIFISYRRSDTNAETGRIYDRLVTEFGREHVFKDVDDIPLGADFYEHLDQAVGQCQVLLVIMGKTWATVTDANGRRRLDDPDDFVRIEVEAALRRQIPVIPVLLEGVSIPTREQLPASLHSLVRRNGTQVGHDPRFHPDMNRLIKGLQGLMQAVAPSGNSGNSGNSGTPSLPPLPTFFFEVVSVDGRGKVTGREQRQATYQPVDLGQGVTLEMVGVPGGRFQMGSPADEGRDYERPQHEVSVGPFWLGKYLVTQAQWRAVSALPRVKADLPTAPSKFSGENKPIELVSWNEAVEFCHRLSRSTGQTYRLPSEAEWEYACRAGTTTPFHFGETITTDLANYRGTGWNLGDITYSGNYGAGPKGEYREKTTEVGSFPANAFGLYDMHGNVWEWCQDHWHDNYAGAPTDGSAWLSANEGANRLLRGGSWSNYPGSCRSAYRGRLARDLRHLVVGFRVVCVFS</sequence>
<evidence type="ECO:0000313" key="4">
    <source>
        <dbReference type="Proteomes" id="UP000050465"/>
    </source>
</evidence>
<dbReference type="SUPFAM" id="SSF56436">
    <property type="entry name" value="C-type lectin-like"/>
    <property type="match status" value="1"/>
</dbReference>
<name>A0A0N8KN64_9CYAN</name>
<dbReference type="PATRIC" id="fig|1666911.3.peg.557"/>
<evidence type="ECO:0000259" key="1">
    <source>
        <dbReference type="Pfam" id="PF03781"/>
    </source>
</evidence>
<dbReference type="EMBL" id="LJZR01000010">
    <property type="protein sequence ID" value="KPQ35666.1"/>
    <property type="molecule type" value="Genomic_DNA"/>
</dbReference>
<dbReference type="PANTHER" id="PTHR23150:SF19">
    <property type="entry name" value="FORMYLGLYCINE-GENERATING ENZYME"/>
    <property type="match status" value="1"/>
</dbReference>
<dbReference type="InterPro" id="IPR035897">
    <property type="entry name" value="Toll_tir_struct_dom_sf"/>
</dbReference>
<dbReference type="AlphaFoldDB" id="A0A0N8KN64"/>
<feature type="domain" description="TIR" evidence="2">
    <location>
        <begin position="7"/>
        <end position="123"/>
    </location>
</feature>
<proteinExistence type="predicted"/>
<dbReference type="InterPro" id="IPR000157">
    <property type="entry name" value="TIR_dom"/>
</dbReference>
<dbReference type="STRING" id="1666911.HLUCCA11_08860"/>
<evidence type="ECO:0000259" key="2">
    <source>
        <dbReference type="Pfam" id="PF13676"/>
    </source>
</evidence>
<dbReference type="Proteomes" id="UP000050465">
    <property type="component" value="Unassembled WGS sequence"/>
</dbReference>
<feature type="domain" description="Sulfatase-modifying factor enzyme-like" evidence="1">
    <location>
        <begin position="217"/>
        <end position="460"/>
    </location>
</feature>
<dbReference type="InterPro" id="IPR016187">
    <property type="entry name" value="CTDL_fold"/>
</dbReference>
<dbReference type="Pfam" id="PF03781">
    <property type="entry name" value="FGE-sulfatase"/>
    <property type="match status" value="1"/>
</dbReference>
<dbReference type="InterPro" id="IPR051043">
    <property type="entry name" value="Sulfatase_Mod_Factor_Kinase"/>
</dbReference>
<dbReference type="GO" id="GO:0007165">
    <property type="term" value="P:signal transduction"/>
    <property type="evidence" value="ECO:0007669"/>
    <property type="project" value="InterPro"/>
</dbReference>
<protein>
    <submittedName>
        <fullName evidence="3">Uncharacterized protein</fullName>
    </submittedName>
</protein>
<dbReference type="InterPro" id="IPR042095">
    <property type="entry name" value="SUMF_sf"/>
</dbReference>
<dbReference type="Pfam" id="PF13676">
    <property type="entry name" value="TIR_2"/>
    <property type="match status" value="1"/>
</dbReference>
<dbReference type="SUPFAM" id="SSF52200">
    <property type="entry name" value="Toll/Interleukin receptor TIR domain"/>
    <property type="match status" value="1"/>
</dbReference>
<evidence type="ECO:0000313" key="3">
    <source>
        <dbReference type="EMBL" id="KPQ35666.1"/>
    </source>
</evidence>
<dbReference type="Gene3D" id="3.90.1580.10">
    <property type="entry name" value="paralog of FGE (formylglycine-generating enzyme)"/>
    <property type="match status" value="1"/>
</dbReference>
<reference evidence="3 4" key="1">
    <citation type="submission" date="2015-09" db="EMBL/GenBank/DDBJ databases">
        <title>Identification and resolution of microdiversity through metagenomic sequencing of parallel consortia.</title>
        <authorList>
            <person name="Nelson W.C."/>
            <person name="Romine M.F."/>
            <person name="Lindemann S.R."/>
        </authorList>
    </citation>
    <scope>NUCLEOTIDE SEQUENCE [LARGE SCALE GENOMIC DNA]</scope>
    <source>
        <strain evidence="3">Ana</strain>
    </source>
</reference>
<dbReference type="GO" id="GO:0120147">
    <property type="term" value="F:formylglycine-generating oxidase activity"/>
    <property type="evidence" value="ECO:0007669"/>
    <property type="project" value="TreeGrafter"/>
</dbReference>
<organism evidence="3 4">
    <name type="scientific">Phormidesmis priestleyi Ana</name>
    <dbReference type="NCBI Taxonomy" id="1666911"/>
    <lineage>
        <taxon>Bacteria</taxon>
        <taxon>Bacillati</taxon>
        <taxon>Cyanobacteriota</taxon>
        <taxon>Cyanophyceae</taxon>
        <taxon>Leptolyngbyales</taxon>
        <taxon>Leptolyngbyaceae</taxon>
        <taxon>Phormidesmis</taxon>
    </lineage>
</organism>
<dbReference type="Gene3D" id="3.40.50.10140">
    <property type="entry name" value="Toll/interleukin-1 receptor homology (TIR) domain"/>
    <property type="match status" value="1"/>
</dbReference>
<gene>
    <name evidence="3" type="ORF">HLUCCA11_08860</name>
</gene>
<accession>A0A0N8KN64</accession>